<keyword evidence="7" id="KW-1185">Reference proteome</keyword>
<dbReference type="PROSITE" id="PS50110">
    <property type="entry name" value="RESPONSE_REGULATORY"/>
    <property type="match status" value="1"/>
</dbReference>
<keyword evidence="2" id="KW-0805">Transcription regulation</keyword>
<evidence type="ECO:0000256" key="1">
    <source>
        <dbReference type="ARBA" id="ARBA00022553"/>
    </source>
</evidence>
<name>A0ABW9YY84_9HYPH</name>
<dbReference type="RefSeq" id="WP_161722717.1">
    <property type="nucleotide sequence ID" value="NZ_JAAAXI010000005.1"/>
</dbReference>
<evidence type="ECO:0000313" key="6">
    <source>
        <dbReference type="EMBL" id="NBJ25319.1"/>
    </source>
</evidence>
<reference evidence="6 7" key="1">
    <citation type="submission" date="2020-01" db="EMBL/GenBank/DDBJ databases">
        <title>Microvirga sp. nov., an arsenate reduction bacterium isolated from Tibet hotspring sediments.</title>
        <authorList>
            <person name="Yuan C.-G."/>
        </authorList>
    </citation>
    <scope>NUCLEOTIDE SEQUENCE [LARGE SCALE GENOMIC DNA]</scope>
    <source>
        <strain evidence="6 7">SYSU G3D203</strain>
    </source>
</reference>
<gene>
    <name evidence="6" type="ORF">GR303_13245</name>
</gene>
<evidence type="ECO:0000256" key="4">
    <source>
        <dbReference type="PROSITE-ProRule" id="PRU00169"/>
    </source>
</evidence>
<dbReference type="PANTHER" id="PTHR44591">
    <property type="entry name" value="STRESS RESPONSE REGULATOR PROTEIN 1"/>
    <property type="match status" value="1"/>
</dbReference>
<evidence type="ECO:0000256" key="3">
    <source>
        <dbReference type="ARBA" id="ARBA00023163"/>
    </source>
</evidence>
<evidence type="ECO:0000259" key="5">
    <source>
        <dbReference type="PROSITE" id="PS50110"/>
    </source>
</evidence>
<dbReference type="Gene3D" id="3.40.50.2300">
    <property type="match status" value="1"/>
</dbReference>
<dbReference type="InterPro" id="IPR001789">
    <property type="entry name" value="Sig_transdc_resp-reg_receiver"/>
</dbReference>
<keyword evidence="1 4" id="KW-0597">Phosphoprotein</keyword>
<feature type="modified residue" description="4-aspartylphosphate" evidence="4">
    <location>
        <position position="65"/>
    </location>
</feature>
<proteinExistence type="predicted"/>
<dbReference type="EMBL" id="JAAAXJ010000006">
    <property type="protein sequence ID" value="NBJ25319.1"/>
    <property type="molecule type" value="Genomic_DNA"/>
</dbReference>
<dbReference type="SMART" id="SM00448">
    <property type="entry name" value="REC"/>
    <property type="match status" value="1"/>
</dbReference>
<sequence>MSAASVTVFPRRTPPTILVVEHDARLRCLVSDELRFKGYKVLEAGSAGEALTVLGAVGIDLLFLDLDLPGEGGGLEVARQARSSASPIRVILSSRTRTGEEVPDPFLLKPYHIPEVVDAIARSLNWPELPEA</sequence>
<protein>
    <submittedName>
        <fullName evidence="6">Response regulator</fullName>
    </submittedName>
</protein>
<dbReference type="InterPro" id="IPR050595">
    <property type="entry name" value="Bact_response_regulator"/>
</dbReference>
<keyword evidence="3" id="KW-0804">Transcription</keyword>
<evidence type="ECO:0000313" key="7">
    <source>
        <dbReference type="Proteomes" id="UP000818323"/>
    </source>
</evidence>
<dbReference type="PANTHER" id="PTHR44591:SF3">
    <property type="entry name" value="RESPONSE REGULATORY DOMAIN-CONTAINING PROTEIN"/>
    <property type="match status" value="1"/>
</dbReference>
<dbReference type="Pfam" id="PF00072">
    <property type="entry name" value="Response_reg"/>
    <property type="match status" value="1"/>
</dbReference>
<dbReference type="SUPFAM" id="SSF52172">
    <property type="entry name" value="CheY-like"/>
    <property type="match status" value="1"/>
</dbReference>
<organism evidence="6 7">
    <name type="scientific">Microvirga arsenatis</name>
    <dbReference type="NCBI Taxonomy" id="2692265"/>
    <lineage>
        <taxon>Bacteria</taxon>
        <taxon>Pseudomonadati</taxon>
        <taxon>Pseudomonadota</taxon>
        <taxon>Alphaproteobacteria</taxon>
        <taxon>Hyphomicrobiales</taxon>
        <taxon>Methylobacteriaceae</taxon>
        <taxon>Microvirga</taxon>
    </lineage>
</organism>
<feature type="domain" description="Response regulatory" evidence="5">
    <location>
        <begin position="16"/>
        <end position="124"/>
    </location>
</feature>
<dbReference type="Proteomes" id="UP000818323">
    <property type="component" value="Unassembled WGS sequence"/>
</dbReference>
<evidence type="ECO:0000256" key="2">
    <source>
        <dbReference type="ARBA" id="ARBA00023015"/>
    </source>
</evidence>
<dbReference type="InterPro" id="IPR011006">
    <property type="entry name" value="CheY-like_superfamily"/>
</dbReference>
<accession>A0ABW9YY84</accession>
<comment type="caution">
    <text evidence="6">The sequence shown here is derived from an EMBL/GenBank/DDBJ whole genome shotgun (WGS) entry which is preliminary data.</text>
</comment>